<accession>B3E5S1</accession>
<dbReference type="CDD" id="cd03421">
    <property type="entry name" value="SirA_like_N"/>
    <property type="match status" value="1"/>
</dbReference>
<dbReference type="InterPro" id="IPR027396">
    <property type="entry name" value="DsrEFH-like"/>
</dbReference>
<dbReference type="SUPFAM" id="SSF64307">
    <property type="entry name" value="SirA-like"/>
    <property type="match status" value="1"/>
</dbReference>
<evidence type="ECO:0000256" key="1">
    <source>
        <dbReference type="ARBA" id="ARBA00008984"/>
    </source>
</evidence>
<dbReference type="SUPFAM" id="SSF75169">
    <property type="entry name" value="DsrEFH-like"/>
    <property type="match status" value="1"/>
</dbReference>
<dbReference type="OrthoDB" id="9801500at2"/>
<organism evidence="3 4">
    <name type="scientific">Trichlorobacter lovleyi (strain ATCC BAA-1151 / DSM 17278 / SZ)</name>
    <name type="common">Geobacter lovleyi</name>
    <dbReference type="NCBI Taxonomy" id="398767"/>
    <lineage>
        <taxon>Bacteria</taxon>
        <taxon>Pseudomonadati</taxon>
        <taxon>Thermodesulfobacteriota</taxon>
        <taxon>Desulfuromonadia</taxon>
        <taxon>Geobacterales</taxon>
        <taxon>Geobacteraceae</taxon>
        <taxon>Trichlorobacter</taxon>
    </lineage>
</organism>
<keyword evidence="4" id="KW-1185">Reference proteome</keyword>
<dbReference type="InterPro" id="IPR036868">
    <property type="entry name" value="TusA-like_sf"/>
</dbReference>
<dbReference type="InterPro" id="IPR019870">
    <property type="entry name" value="Se_metab_YedF"/>
</dbReference>
<dbReference type="STRING" id="398767.Glov_2448"/>
<protein>
    <submittedName>
        <fullName evidence="3">SirA family protein</fullName>
    </submittedName>
</protein>
<dbReference type="HOGENOM" id="CLU_097491_0_0_7"/>
<dbReference type="NCBIfam" id="TIGR03527">
    <property type="entry name" value="selenium_YedF"/>
    <property type="match status" value="1"/>
</dbReference>
<sequence>MKTIDCRGQACPAPVIATKKALEESAAGVCVLVDDGAPRENVGRFARNRGYQVTETAQGDGWSLLLSSSGTTAIAEPGGQTGGLTGERVLLVTSNRLGEGPEELGQLLMKNFLFTLLETPQQPDRILLLNSGVLLATAGAETVEALKRLEERGTEIFACGVCLDYFKKKDQLAAGRVTNMFSTAENLLAAALVIKL</sequence>
<reference evidence="3 4" key="1">
    <citation type="submission" date="2008-05" db="EMBL/GenBank/DDBJ databases">
        <title>Complete sequence of chromosome of Geobacter lovleyi SZ.</title>
        <authorList>
            <consortium name="US DOE Joint Genome Institute"/>
            <person name="Lucas S."/>
            <person name="Copeland A."/>
            <person name="Lapidus A."/>
            <person name="Glavina del Rio T."/>
            <person name="Dalin E."/>
            <person name="Tice H."/>
            <person name="Bruce D."/>
            <person name="Goodwin L."/>
            <person name="Pitluck S."/>
            <person name="Chertkov O."/>
            <person name="Meincke L."/>
            <person name="Brettin T."/>
            <person name="Detter J.C."/>
            <person name="Han C."/>
            <person name="Tapia R."/>
            <person name="Kuske C.R."/>
            <person name="Schmutz J."/>
            <person name="Larimer F."/>
            <person name="Land M."/>
            <person name="Hauser L."/>
            <person name="Kyrpides N."/>
            <person name="Mikhailova N."/>
            <person name="Sung Y."/>
            <person name="Fletcher K.E."/>
            <person name="Ritalahti K.M."/>
            <person name="Loeffler F.E."/>
            <person name="Richardson P."/>
        </authorList>
    </citation>
    <scope>NUCLEOTIDE SEQUENCE [LARGE SCALE GENOMIC DNA]</scope>
    <source>
        <strain evidence="4">ATCC BAA-1151 / DSM 17278 / SZ</strain>
    </source>
</reference>
<dbReference type="PANTHER" id="PTHR33279">
    <property type="entry name" value="SULFUR CARRIER PROTEIN YEDF-RELATED"/>
    <property type="match status" value="1"/>
</dbReference>
<evidence type="ECO:0000259" key="2">
    <source>
        <dbReference type="PROSITE" id="PS01148"/>
    </source>
</evidence>
<dbReference type="PANTHER" id="PTHR33279:SF6">
    <property type="entry name" value="SULFUR CARRIER PROTEIN YEDF-RELATED"/>
    <property type="match status" value="1"/>
</dbReference>
<feature type="domain" description="UPF0033" evidence="2">
    <location>
        <begin position="4"/>
        <end position="28"/>
    </location>
</feature>
<comment type="similarity">
    <text evidence="1">Belongs to the sulfur carrier protein TusA family.</text>
</comment>
<dbReference type="eggNOG" id="COG0425">
    <property type="taxonomic scope" value="Bacteria"/>
</dbReference>
<dbReference type="PROSITE" id="PS01148">
    <property type="entry name" value="UPF0033"/>
    <property type="match status" value="1"/>
</dbReference>
<dbReference type="EMBL" id="CP001089">
    <property type="protein sequence ID" value="ACD96162.1"/>
    <property type="molecule type" value="Genomic_DNA"/>
</dbReference>
<dbReference type="AlphaFoldDB" id="B3E5S1"/>
<dbReference type="RefSeq" id="WP_012470495.1">
    <property type="nucleotide sequence ID" value="NC_010814.1"/>
</dbReference>
<evidence type="ECO:0000313" key="3">
    <source>
        <dbReference type="EMBL" id="ACD96162.1"/>
    </source>
</evidence>
<dbReference type="InterPro" id="IPR001455">
    <property type="entry name" value="TusA-like"/>
</dbReference>
<proteinExistence type="inferred from homology"/>
<dbReference type="Gene3D" id="3.30.110.40">
    <property type="entry name" value="TusA-like domain"/>
    <property type="match status" value="1"/>
</dbReference>
<dbReference type="Proteomes" id="UP000002420">
    <property type="component" value="Chromosome"/>
</dbReference>
<dbReference type="Pfam" id="PF01206">
    <property type="entry name" value="TusA"/>
    <property type="match status" value="1"/>
</dbReference>
<gene>
    <name evidence="3" type="ordered locus">Glov_2448</name>
</gene>
<dbReference type="KEGG" id="glo:Glov_2448"/>
<name>B3E5S1_TRIL1</name>
<evidence type="ECO:0000313" key="4">
    <source>
        <dbReference type="Proteomes" id="UP000002420"/>
    </source>
</evidence>